<accession>A0A7J7JEZ3</accession>
<feature type="compositionally biased region" description="Polar residues" evidence="1">
    <location>
        <begin position="53"/>
        <end position="66"/>
    </location>
</feature>
<dbReference type="EMBL" id="VXIV02002519">
    <property type="protein sequence ID" value="KAF6024892.1"/>
    <property type="molecule type" value="Genomic_DNA"/>
</dbReference>
<evidence type="ECO:0000313" key="3">
    <source>
        <dbReference type="Proteomes" id="UP000593567"/>
    </source>
</evidence>
<dbReference type="Proteomes" id="UP000593567">
    <property type="component" value="Unassembled WGS sequence"/>
</dbReference>
<evidence type="ECO:0000256" key="1">
    <source>
        <dbReference type="SAM" id="MobiDB-lite"/>
    </source>
</evidence>
<protein>
    <submittedName>
        <fullName evidence="2">Uncharacterized protein</fullName>
    </submittedName>
</protein>
<reference evidence="2" key="1">
    <citation type="submission" date="2020-06" db="EMBL/GenBank/DDBJ databases">
        <title>Draft genome of Bugula neritina, a colonial animal packing powerful symbionts and potential medicines.</title>
        <authorList>
            <person name="Rayko M."/>
        </authorList>
    </citation>
    <scope>NUCLEOTIDE SEQUENCE [LARGE SCALE GENOMIC DNA]</scope>
    <source>
        <strain evidence="2">Kwan_BN1</strain>
    </source>
</reference>
<gene>
    <name evidence="2" type="ORF">EB796_016802</name>
</gene>
<dbReference type="AlphaFoldDB" id="A0A7J7JEZ3"/>
<proteinExistence type="predicted"/>
<feature type="region of interest" description="Disordered" evidence="1">
    <location>
        <begin position="45"/>
        <end position="66"/>
    </location>
</feature>
<comment type="caution">
    <text evidence="2">The sequence shown here is derived from an EMBL/GenBank/DDBJ whole genome shotgun (WGS) entry which is preliminary data.</text>
</comment>
<evidence type="ECO:0000313" key="2">
    <source>
        <dbReference type="EMBL" id="KAF6024892.1"/>
    </source>
</evidence>
<organism evidence="2 3">
    <name type="scientific">Bugula neritina</name>
    <name type="common">Brown bryozoan</name>
    <name type="synonym">Sertularia neritina</name>
    <dbReference type="NCBI Taxonomy" id="10212"/>
    <lineage>
        <taxon>Eukaryota</taxon>
        <taxon>Metazoa</taxon>
        <taxon>Spiralia</taxon>
        <taxon>Lophotrochozoa</taxon>
        <taxon>Bryozoa</taxon>
        <taxon>Gymnolaemata</taxon>
        <taxon>Cheilostomatida</taxon>
        <taxon>Flustrina</taxon>
        <taxon>Buguloidea</taxon>
        <taxon>Bugulidae</taxon>
        <taxon>Bugula</taxon>
    </lineage>
</organism>
<keyword evidence="3" id="KW-1185">Reference proteome</keyword>
<sequence length="66" mass="7196">MLNLQTLTTQTVPLDIAGMACVTLIISVSHQHAYVLSIRQETGVKESQEGEHSPNQIHTTIIRNGA</sequence>
<name>A0A7J7JEZ3_BUGNE</name>